<dbReference type="SMART" id="SM00052">
    <property type="entry name" value="EAL"/>
    <property type="match status" value="1"/>
</dbReference>
<dbReference type="CDD" id="cd00130">
    <property type="entry name" value="PAS"/>
    <property type="match status" value="1"/>
</dbReference>
<feature type="domain" description="PAS" evidence="4">
    <location>
        <begin position="140"/>
        <end position="185"/>
    </location>
</feature>
<gene>
    <name evidence="8" type="ORF">GJ700_00550</name>
</gene>
<dbReference type="SUPFAM" id="SSF55073">
    <property type="entry name" value="Nucleotide cyclase"/>
    <property type="match status" value="1"/>
</dbReference>
<comment type="caution">
    <text evidence="8">The sequence shown here is derived from an EMBL/GenBank/DDBJ whole genome shotgun (WGS) entry which is preliminary data.</text>
</comment>
<dbReference type="EMBL" id="WKJJ01000001">
    <property type="protein sequence ID" value="MRV70210.1"/>
    <property type="molecule type" value="Genomic_DNA"/>
</dbReference>
<dbReference type="PROSITE" id="PS50113">
    <property type="entry name" value="PAC"/>
    <property type="match status" value="1"/>
</dbReference>
<dbReference type="Pfam" id="PF00563">
    <property type="entry name" value="EAL"/>
    <property type="match status" value="1"/>
</dbReference>
<evidence type="ECO:0000259" key="4">
    <source>
        <dbReference type="PROSITE" id="PS50112"/>
    </source>
</evidence>
<dbReference type="PROSITE" id="PS50883">
    <property type="entry name" value="EAL"/>
    <property type="match status" value="1"/>
</dbReference>
<dbReference type="SUPFAM" id="SSF55785">
    <property type="entry name" value="PYP-like sensor domain (PAS domain)"/>
    <property type="match status" value="1"/>
</dbReference>
<evidence type="ECO:0000259" key="6">
    <source>
        <dbReference type="PROSITE" id="PS50883"/>
    </source>
</evidence>
<dbReference type="FunFam" id="3.30.70.270:FF:000001">
    <property type="entry name" value="Diguanylate cyclase domain protein"/>
    <property type="match status" value="1"/>
</dbReference>
<dbReference type="InterPro" id="IPR043128">
    <property type="entry name" value="Rev_trsase/Diguanyl_cyclase"/>
</dbReference>
<dbReference type="CDD" id="cd01949">
    <property type="entry name" value="GGDEF"/>
    <property type="match status" value="1"/>
</dbReference>
<dbReference type="SUPFAM" id="SSF52172">
    <property type="entry name" value="CheY-like"/>
    <property type="match status" value="1"/>
</dbReference>
<dbReference type="SMART" id="SM00448">
    <property type="entry name" value="REC"/>
    <property type="match status" value="1"/>
</dbReference>
<dbReference type="AlphaFoldDB" id="A0A7X2II38"/>
<dbReference type="PROSITE" id="PS50110">
    <property type="entry name" value="RESPONSE_REGULATORY"/>
    <property type="match status" value="1"/>
</dbReference>
<accession>A0A7X2II38</accession>
<sequence>MMEARERQLILVVDDELSARLLMRATLEEGGFDVVEAGTVKQALSLFESTVPDLVMLDVVLPDGDGVDLCARLRALPAGRDVPIAMVTGVNDDSSIQRAYQCGATDFITKPISWGTMANRTRFLLRAHMAMRELALSAMRARLSAKVFEASNDAIVVSDAQNRIVSVNRAFESITGYSKVDVLGRDPALLFADVGTRIRYQTMWENLDAGGSWQGELSCRKQDGSPFPAWFSISLARDAEGRPEHYIAVFADITERKVQEQRIAHLAFHDELTGLPNRRLFSDRLAVALLQARRDAHALAVLFVDVDRFKNINDSLGHASGDELLKQVAQRLQDTVRAGDTVARMGGDEFVLLCPGGDSKAIAARAQRMLDELEQPYHVMGMALHVSSSMGIACYPEDGDTADILVRNADAAMYLAKERGRNNFQFYAPELNAGILARLKLEMDLRAALDAGEFELHYQPKINLASGALHGVEALIRWRKDGAMVPPGQFIPVAEESGLIGAIGDWVVREACRQHLAWKQAGMPALRVAVNVSARQFSQPGFAGAIGELVRAEGCMPDALELELTESMLMTDVQRATQTLAELKTLGFAVAIDDFGTGFSSLNYLRHFPVDVLKIDQSFVRELLDDRAALAIIEAIIALAGALGMTTVAEGVETDAQRTLLGERGCEAMQGYLVARPMPAGELSGWVGAYLAPG</sequence>
<dbReference type="InterPro" id="IPR029787">
    <property type="entry name" value="Nucleotide_cyclase"/>
</dbReference>
<keyword evidence="2" id="KW-0597">Phosphoprotein</keyword>
<dbReference type="CDD" id="cd01948">
    <property type="entry name" value="EAL"/>
    <property type="match status" value="1"/>
</dbReference>
<comment type="catalytic activity">
    <reaction evidence="1">
        <text>3',3'-c-di-GMP + H2O = 5'-phosphoguanylyl(3'-&gt;5')guanosine + H(+)</text>
        <dbReference type="Rhea" id="RHEA:24902"/>
        <dbReference type="ChEBI" id="CHEBI:15377"/>
        <dbReference type="ChEBI" id="CHEBI:15378"/>
        <dbReference type="ChEBI" id="CHEBI:58754"/>
        <dbReference type="ChEBI" id="CHEBI:58805"/>
        <dbReference type="EC" id="3.1.4.52"/>
    </reaction>
    <physiologicalReaction direction="left-to-right" evidence="1">
        <dbReference type="Rhea" id="RHEA:24903"/>
    </physiologicalReaction>
</comment>
<feature type="domain" description="Response regulatory" evidence="3">
    <location>
        <begin position="9"/>
        <end position="125"/>
    </location>
</feature>
<dbReference type="Gene3D" id="3.40.50.2300">
    <property type="match status" value="1"/>
</dbReference>
<feature type="domain" description="GGDEF" evidence="7">
    <location>
        <begin position="297"/>
        <end position="429"/>
    </location>
</feature>
<dbReference type="InterPro" id="IPR000014">
    <property type="entry name" value="PAS"/>
</dbReference>
<evidence type="ECO:0000259" key="3">
    <source>
        <dbReference type="PROSITE" id="PS50110"/>
    </source>
</evidence>
<dbReference type="PANTHER" id="PTHR44757:SF2">
    <property type="entry name" value="BIOFILM ARCHITECTURE MAINTENANCE PROTEIN MBAA"/>
    <property type="match status" value="1"/>
</dbReference>
<dbReference type="SMART" id="SM00267">
    <property type="entry name" value="GGDEF"/>
    <property type="match status" value="1"/>
</dbReference>
<dbReference type="InterPro" id="IPR001610">
    <property type="entry name" value="PAC"/>
</dbReference>
<dbReference type="SMART" id="SM00086">
    <property type="entry name" value="PAC"/>
    <property type="match status" value="2"/>
</dbReference>
<protein>
    <submittedName>
        <fullName evidence="8">EAL domain-containing protein</fullName>
    </submittedName>
</protein>
<dbReference type="NCBIfam" id="TIGR00229">
    <property type="entry name" value="sensory_box"/>
    <property type="match status" value="1"/>
</dbReference>
<keyword evidence="9" id="KW-1185">Reference proteome</keyword>
<dbReference type="InterPro" id="IPR035919">
    <property type="entry name" value="EAL_sf"/>
</dbReference>
<dbReference type="PROSITE" id="PS50887">
    <property type="entry name" value="GGDEF"/>
    <property type="match status" value="1"/>
</dbReference>
<feature type="domain" description="PAC" evidence="5">
    <location>
        <begin position="213"/>
        <end position="265"/>
    </location>
</feature>
<evidence type="ECO:0000313" key="8">
    <source>
        <dbReference type="EMBL" id="MRV70210.1"/>
    </source>
</evidence>
<dbReference type="GO" id="GO:0071732">
    <property type="term" value="P:cellular response to nitric oxide"/>
    <property type="evidence" value="ECO:0007669"/>
    <property type="project" value="UniProtKB-ARBA"/>
</dbReference>
<evidence type="ECO:0000256" key="1">
    <source>
        <dbReference type="ARBA" id="ARBA00051114"/>
    </source>
</evidence>
<dbReference type="Pfam" id="PF00990">
    <property type="entry name" value="GGDEF"/>
    <property type="match status" value="1"/>
</dbReference>
<evidence type="ECO:0000313" key="9">
    <source>
        <dbReference type="Proteomes" id="UP000446768"/>
    </source>
</evidence>
<dbReference type="Gene3D" id="3.20.20.450">
    <property type="entry name" value="EAL domain"/>
    <property type="match status" value="1"/>
</dbReference>
<reference evidence="8 9" key="1">
    <citation type="submission" date="2019-11" db="EMBL/GenBank/DDBJ databases">
        <title>Novel species isolated from a subtropical stream in China.</title>
        <authorList>
            <person name="Lu H."/>
        </authorList>
    </citation>
    <scope>NUCLEOTIDE SEQUENCE [LARGE SCALE GENOMIC DNA]</scope>
    <source>
        <strain evidence="8 9">FT92W</strain>
    </source>
</reference>
<dbReference type="PROSITE" id="PS50112">
    <property type="entry name" value="PAS"/>
    <property type="match status" value="1"/>
</dbReference>
<evidence type="ECO:0000259" key="7">
    <source>
        <dbReference type="PROSITE" id="PS50887"/>
    </source>
</evidence>
<dbReference type="InterPro" id="IPR000160">
    <property type="entry name" value="GGDEF_dom"/>
</dbReference>
<dbReference type="Proteomes" id="UP000446768">
    <property type="component" value="Unassembled WGS sequence"/>
</dbReference>
<dbReference type="InterPro" id="IPR052155">
    <property type="entry name" value="Biofilm_reg_signaling"/>
</dbReference>
<dbReference type="RefSeq" id="WP_154370710.1">
    <property type="nucleotide sequence ID" value="NZ_WKJJ01000001.1"/>
</dbReference>
<dbReference type="InterPro" id="IPR035965">
    <property type="entry name" value="PAS-like_dom_sf"/>
</dbReference>
<evidence type="ECO:0000256" key="2">
    <source>
        <dbReference type="PROSITE-ProRule" id="PRU00169"/>
    </source>
</evidence>
<dbReference type="SUPFAM" id="SSF141868">
    <property type="entry name" value="EAL domain-like"/>
    <property type="match status" value="1"/>
</dbReference>
<dbReference type="SMART" id="SM00091">
    <property type="entry name" value="PAS"/>
    <property type="match status" value="1"/>
</dbReference>
<dbReference type="InterPro" id="IPR000700">
    <property type="entry name" value="PAS-assoc_C"/>
</dbReference>
<dbReference type="PANTHER" id="PTHR44757">
    <property type="entry name" value="DIGUANYLATE CYCLASE DGCP"/>
    <property type="match status" value="1"/>
</dbReference>
<dbReference type="GO" id="GO:0000160">
    <property type="term" value="P:phosphorelay signal transduction system"/>
    <property type="evidence" value="ECO:0007669"/>
    <property type="project" value="InterPro"/>
</dbReference>
<name>A0A7X2II38_9BURK</name>
<evidence type="ECO:0000259" key="5">
    <source>
        <dbReference type="PROSITE" id="PS50113"/>
    </source>
</evidence>
<dbReference type="InterPro" id="IPR001633">
    <property type="entry name" value="EAL_dom"/>
</dbReference>
<dbReference type="Pfam" id="PF13426">
    <property type="entry name" value="PAS_9"/>
    <property type="match status" value="1"/>
</dbReference>
<dbReference type="InterPro" id="IPR011006">
    <property type="entry name" value="CheY-like_superfamily"/>
</dbReference>
<dbReference type="NCBIfam" id="TIGR00254">
    <property type="entry name" value="GGDEF"/>
    <property type="match status" value="1"/>
</dbReference>
<dbReference type="GO" id="GO:0071111">
    <property type="term" value="F:cyclic-guanylate-specific phosphodiesterase activity"/>
    <property type="evidence" value="ECO:0007669"/>
    <property type="project" value="UniProtKB-EC"/>
</dbReference>
<proteinExistence type="predicted"/>
<feature type="domain" description="EAL" evidence="6">
    <location>
        <begin position="438"/>
        <end position="691"/>
    </location>
</feature>
<dbReference type="FunFam" id="3.20.20.450:FF:000001">
    <property type="entry name" value="Cyclic di-GMP phosphodiesterase yahA"/>
    <property type="match status" value="1"/>
</dbReference>
<dbReference type="Pfam" id="PF00072">
    <property type="entry name" value="Response_reg"/>
    <property type="match status" value="1"/>
</dbReference>
<dbReference type="InterPro" id="IPR001789">
    <property type="entry name" value="Sig_transdc_resp-reg_receiver"/>
</dbReference>
<organism evidence="8 9">
    <name type="scientific">Pseudoduganella rivuli</name>
    <dbReference type="NCBI Taxonomy" id="2666085"/>
    <lineage>
        <taxon>Bacteria</taxon>
        <taxon>Pseudomonadati</taxon>
        <taxon>Pseudomonadota</taxon>
        <taxon>Betaproteobacteria</taxon>
        <taxon>Burkholderiales</taxon>
        <taxon>Oxalobacteraceae</taxon>
        <taxon>Telluria group</taxon>
        <taxon>Pseudoduganella</taxon>
    </lineage>
</organism>
<feature type="modified residue" description="4-aspartylphosphate" evidence="2">
    <location>
        <position position="58"/>
    </location>
</feature>
<dbReference type="Gene3D" id="3.30.70.270">
    <property type="match status" value="1"/>
</dbReference>
<dbReference type="Gene3D" id="3.30.450.20">
    <property type="entry name" value="PAS domain"/>
    <property type="match status" value="1"/>
</dbReference>